<gene>
    <name evidence="3" type="ORF">AACH10_11815</name>
</gene>
<dbReference type="CDD" id="cd00570">
    <property type="entry name" value="GST_N_family"/>
    <property type="match status" value="1"/>
</dbReference>
<evidence type="ECO:0000313" key="4">
    <source>
        <dbReference type="Proteomes" id="UP001365405"/>
    </source>
</evidence>
<organism evidence="3 4">
    <name type="scientific">Pseudaquabacterium inlustre</name>
    <dbReference type="NCBI Taxonomy" id="2984192"/>
    <lineage>
        <taxon>Bacteria</taxon>
        <taxon>Pseudomonadati</taxon>
        <taxon>Pseudomonadota</taxon>
        <taxon>Betaproteobacteria</taxon>
        <taxon>Burkholderiales</taxon>
        <taxon>Sphaerotilaceae</taxon>
        <taxon>Pseudaquabacterium</taxon>
    </lineage>
</organism>
<accession>A0ABU9CKD5</accession>
<feature type="domain" description="GST C-terminal" evidence="2">
    <location>
        <begin position="87"/>
        <end position="220"/>
    </location>
</feature>
<dbReference type="Pfam" id="PF13410">
    <property type="entry name" value="GST_C_2"/>
    <property type="match status" value="1"/>
</dbReference>
<dbReference type="Gene3D" id="1.20.1050.10">
    <property type="match status" value="1"/>
</dbReference>
<evidence type="ECO:0000259" key="2">
    <source>
        <dbReference type="PROSITE" id="PS50405"/>
    </source>
</evidence>
<dbReference type="Pfam" id="PF13417">
    <property type="entry name" value="GST_N_3"/>
    <property type="match status" value="1"/>
</dbReference>
<dbReference type="SFLD" id="SFLDG00358">
    <property type="entry name" value="Main_(cytGST)"/>
    <property type="match status" value="1"/>
</dbReference>
<dbReference type="InterPro" id="IPR040079">
    <property type="entry name" value="Glutathione_S-Trfase"/>
</dbReference>
<dbReference type="SUPFAM" id="SSF52833">
    <property type="entry name" value="Thioredoxin-like"/>
    <property type="match status" value="1"/>
</dbReference>
<dbReference type="PROSITE" id="PS50405">
    <property type="entry name" value="GST_CTER"/>
    <property type="match status" value="1"/>
</dbReference>
<name>A0ABU9CKD5_9BURK</name>
<keyword evidence="4" id="KW-1185">Reference proteome</keyword>
<dbReference type="InterPro" id="IPR036249">
    <property type="entry name" value="Thioredoxin-like_sf"/>
</dbReference>
<dbReference type="InterPro" id="IPR010987">
    <property type="entry name" value="Glutathione-S-Trfase_C-like"/>
</dbReference>
<dbReference type="Proteomes" id="UP001365405">
    <property type="component" value="Unassembled WGS sequence"/>
</dbReference>
<feature type="domain" description="GST N-terminal" evidence="1">
    <location>
        <begin position="1"/>
        <end position="81"/>
    </location>
</feature>
<dbReference type="PROSITE" id="PS50404">
    <property type="entry name" value="GST_NTER"/>
    <property type="match status" value="1"/>
</dbReference>
<evidence type="ECO:0000313" key="3">
    <source>
        <dbReference type="EMBL" id="MEK8050925.1"/>
    </source>
</evidence>
<comment type="caution">
    <text evidence="3">The sequence shown here is derived from an EMBL/GenBank/DDBJ whole genome shotgun (WGS) entry which is preliminary data.</text>
</comment>
<dbReference type="EMBL" id="JBBUTH010000007">
    <property type="protein sequence ID" value="MEK8050925.1"/>
    <property type="molecule type" value="Genomic_DNA"/>
</dbReference>
<dbReference type="RefSeq" id="WP_341410620.1">
    <property type="nucleotide sequence ID" value="NZ_JBBUTH010000007.1"/>
</dbReference>
<dbReference type="Gene3D" id="3.40.30.10">
    <property type="entry name" value="Glutaredoxin"/>
    <property type="match status" value="1"/>
</dbReference>
<sequence>MALQLYFHPLSSYSQKALIALYEYGTAFEPRGLSTPDSAENQALTRLWPLQKFPVLVDGEHTVLEASCIVEYLGLAQPEAQRLIPADPAAALPVRMLDRVFDNYISTPQQKIVADALRPEGARDAHGVAEARQMLRSTYAWLDGQLAGRTWAAGERFSLADCGAGTFLFYAHWAEPIPAELDALRGYLRRLRQRPSVRRAADEAAPFLSWVPLPQPAPADF</sequence>
<reference evidence="3 4" key="1">
    <citation type="submission" date="2024-04" db="EMBL/GenBank/DDBJ databases">
        <title>Novel species of the genus Ideonella isolated from streams.</title>
        <authorList>
            <person name="Lu H."/>
        </authorList>
    </citation>
    <scope>NUCLEOTIDE SEQUENCE [LARGE SCALE GENOMIC DNA]</scope>
    <source>
        <strain evidence="3 4">DXS22W</strain>
    </source>
</reference>
<dbReference type="PANTHER" id="PTHR44051">
    <property type="entry name" value="GLUTATHIONE S-TRANSFERASE-RELATED"/>
    <property type="match status" value="1"/>
</dbReference>
<dbReference type="SFLD" id="SFLDS00019">
    <property type="entry name" value="Glutathione_Transferase_(cytos"/>
    <property type="match status" value="1"/>
</dbReference>
<dbReference type="SUPFAM" id="SSF47616">
    <property type="entry name" value="GST C-terminal domain-like"/>
    <property type="match status" value="1"/>
</dbReference>
<protein>
    <submittedName>
        <fullName evidence="3">Glutathione S-transferase family protein</fullName>
    </submittedName>
</protein>
<dbReference type="PANTHER" id="PTHR44051:SF8">
    <property type="entry name" value="GLUTATHIONE S-TRANSFERASE GSTA"/>
    <property type="match status" value="1"/>
</dbReference>
<dbReference type="InterPro" id="IPR004045">
    <property type="entry name" value="Glutathione_S-Trfase_N"/>
</dbReference>
<dbReference type="InterPro" id="IPR036282">
    <property type="entry name" value="Glutathione-S-Trfase_C_sf"/>
</dbReference>
<evidence type="ECO:0000259" key="1">
    <source>
        <dbReference type="PROSITE" id="PS50404"/>
    </source>
</evidence>
<proteinExistence type="predicted"/>